<evidence type="ECO:0000313" key="2">
    <source>
        <dbReference type="Proteomes" id="UP001497700"/>
    </source>
</evidence>
<evidence type="ECO:0000313" key="1">
    <source>
        <dbReference type="EMBL" id="KAI4862679.1"/>
    </source>
</evidence>
<proteinExistence type="predicted"/>
<keyword evidence="2" id="KW-1185">Reference proteome</keyword>
<name>A0ACB9YUL1_9PEZI</name>
<reference evidence="1 2" key="1">
    <citation type="journal article" date="2022" name="New Phytol.">
        <title>Ecological generalism drives hyperdiversity of secondary metabolite gene clusters in xylarialean endophytes.</title>
        <authorList>
            <person name="Franco M.E.E."/>
            <person name="Wisecaver J.H."/>
            <person name="Arnold A.E."/>
            <person name="Ju Y.M."/>
            <person name="Slot J.C."/>
            <person name="Ahrendt S."/>
            <person name="Moore L.P."/>
            <person name="Eastman K.E."/>
            <person name="Scott K."/>
            <person name="Konkel Z."/>
            <person name="Mondo S.J."/>
            <person name="Kuo A."/>
            <person name="Hayes R.D."/>
            <person name="Haridas S."/>
            <person name="Andreopoulos B."/>
            <person name="Riley R."/>
            <person name="LaButti K."/>
            <person name="Pangilinan J."/>
            <person name="Lipzen A."/>
            <person name="Amirebrahimi M."/>
            <person name="Yan J."/>
            <person name="Adam C."/>
            <person name="Keymanesh K."/>
            <person name="Ng V."/>
            <person name="Louie K."/>
            <person name="Northen T."/>
            <person name="Drula E."/>
            <person name="Henrissat B."/>
            <person name="Hsieh H.M."/>
            <person name="Youens-Clark K."/>
            <person name="Lutzoni F."/>
            <person name="Miadlikowska J."/>
            <person name="Eastwood D.C."/>
            <person name="Hamelin R.C."/>
            <person name="Grigoriev I.V."/>
            <person name="U'Ren J.M."/>
        </authorList>
    </citation>
    <scope>NUCLEOTIDE SEQUENCE [LARGE SCALE GENOMIC DNA]</scope>
    <source>
        <strain evidence="1 2">CBS 119005</strain>
    </source>
</reference>
<dbReference type="EMBL" id="MU393520">
    <property type="protein sequence ID" value="KAI4862679.1"/>
    <property type="molecule type" value="Genomic_DNA"/>
</dbReference>
<gene>
    <name evidence="1" type="ORF">F4820DRAFT_450693</name>
</gene>
<dbReference type="Proteomes" id="UP001497700">
    <property type="component" value="Unassembled WGS sequence"/>
</dbReference>
<sequence>MNLVGWLAKKYRRFRWRLQLVHTPFRFRKSLGILRRLDGHPYLTLLRLLWPVPWYFPCRLPPHPRDIIAYDKEAYFDQHYSDLYDLRIIPLWRWRDTPQRSFFRLYEALCAHDEPYIGYETEYFWKRSSPDWELEQLRDPCEYGCTDPEQYAVMASLAEALADSFNWRLGWGFRRDGNHVERDDLRTPMEFNPVKPPSWASNVPPLQETLIIHDYGHHIDSDDSYFTGSVQPFEKRNIEASTASLRTI</sequence>
<organism evidence="1 2">
    <name type="scientific">Hypoxylon rubiginosum</name>
    <dbReference type="NCBI Taxonomy" id="110542"/>
    <lineage>
        <taxon>Eukaryota</taxon>
        <taxon>Fungi</taxon>
        <taxon>Dikarya</taxon>
        <taxon>Ascomycota</taxon>
        <taxon>Pezizomycotina</taxon>
        <taxon>Sordariomycetes</taxon>
        <taxon>Xylariomycetidae</taxon>
        <taxon>Xylariales</taxon>
        <taxon>Hypoxylaceae</taxon>
        <taxon>Hypoxylon</taxon>
    </lineage>
</organism>
<comment type="caution">
    <text evidence="1">The sequence shown here is derived from an EMBL/GenBank/DDBJ whole genome shotgun (WGS) entry which is preliminary data.</text>
</comment>
<accession>A0ACB9YUL1</accession>
<protein>
    <submittedName>
        <fullName evidence="1">Uncharacterized protein</fullName>
    </submittedName>
</protein>